<reference evidence="2 3" key="1">
    <citation type="submission" date="2020-04" db="EMBL/GenBank/DDBJ databases">
        <title>MicrobeNet Type strains.</title>
        <authorList>
            <person name="Nicholson A.C."/>
        </authorList>
    </citation>
    <scope>NUCLEOTIDE SEQUENCE [LARGE SCALE GENOMIC DNA]</scope>
    <source>
        <strain evidence="2 3">ATCC 700731</strain>
    </source>
</reference>
<feature type="region of interest" description="Disordered" evidence="1">
    <location>
        <begin position="456"/>
        <end position="482"/>
    </location>
</feature>
<dbReference type="AlphaFoldDB" id="A0A7X6RUY3"/>
<evidence type="ECO:0000313" key="3">
    <source>
        <dbReference type="Proteomes" id="UP000518188"/>
    </source>
</evidence>
<evidence type="ECO:0000256" key="1">
    <source>
        <dbReference type="SAM" id="MobiDB-lite"/>
    </source>
</evidence>
<feature type="compositionally biased region" description="Basic residues" evidence="1">
    <location>
        <begin position="468"/>
        <end position="482"/>
    </location>
</feature>
<comment type="caution">
    <text evidence="2">The sequence shown here is derived from an EMBL/GenBank/DDBJ whole genome shotgun (WGS) entry which is preliminary data.</text>
</comment>
<organism evidence="2 3">
    <name type="scientific">Mycolicibacterium septicum DSM 44393</name>
    <dbReference type="NCBI Taxonomy" id="1341646"/>
    <lineage>
        <taxon>Bacteria</taxon>
        <taxon>Bacillati</taxon>
        <taxon>Actinomycetota</taxon>
        <taxon>Actinomycetes</taxon>
        <taxon>Mycobacteriales</taxon>
        <taxon>Mycobacteriaceae</taxon>
        <taxon>Mycolicibacterium</taxon>
    </lineage>
</organism>
<feature type="region of interest" description="Disordered" evidence="1">
    <location>
        <begin position="208"/>
        <end position="230"/>
    </location>
</feature>
<sequence length="482" mass="53640">MLLDAEMAIDDAVEATFSSTISMFEFDIVIWNPLRSIATYNTMEEYAFRARSFEGRRWLSSHDSAEIKRDVARRKSEIVDFLQLGRTLVVFLPGDLTVAVETGEKRYSGTGRNQKTTNILEDFDILAALPVLLETQFATGIDMQPVDSSIGPLYRDTVDYWQYGRVIDADPPFHPLLRVAGTTKVVAAEVKFDAGSIIFLPLLWTDDDGQPDAPDDDDGHNAEAETKEPSPGAVVDNLVVKWLIERTTTEDIAWPEWTDHYRFQTELDRAPAVEALAVQAAEIQAQLDGLNAEADADRKWKLLITGTGTPFELAVADALQILGFQLLPVIPGRTDIRGSHNDVPIVVETKGVTKSAAEAHCAQLEKWVAEEVEAGRKPKGILVINAWLKDPPLARTSAAFPPQMRPYAAMRNHCLVSGLQLLNIARTAVREPDRREELATVLLSTIGVVEGWDDPAQIFNEMPEPPTKKRTTRRKKNNNNNE</sequence>
<gene>
    <name evidence="2" type="ORF">HGA11_07515</name>
</gene>
<dbReference type="EMBL" id="JAAXPJ010000002">
    <property type="protein sequence ID" value="NKZ10824.1"/>
    <property type="molecule type" value="Genomic_DNA"/>
</dbReference>
<feature type="compositionally biased region" description="Basic and acidic residues" evidence="1">
    <location>
        <begin position="219"/>
        <end position="228"/>
    </location>
</feature>
<evidence type="ECO:0000313" key="2">
    <source>
        <dbReference type="EMBL" id="NKZ10824.1"/>
    </source>
</evidence>
<name>A0A7X6RUY3_9MYCO</name>
<dbReference type="Proteomes" id="UP000518188">
    <property type="component" value="Unassembled WGS sequence"/>
</dbReference>
<proteinExistence type="predicted"/>
<accession>A0A7X6RUY3</accession>
<feature type="compositionally biased region" description="Acidic residues" evidence="1">
    <location>
        <begin position="208"/>
        <end position="218"/>
    </location>
</feature>
<dbReference type="RefSeq" id="WP_162563082.1">
    <property type="nucleotide sequence ID" value="NZ_HG322951.1"/>
</dbReference>
<protein>
    <submittedName>
        <fullName evidence="2">Uncharacterized protein</fullName>
    </submittedName>
</protein>